<protein>
    <recommendedName>
        <fullName evidence="3">Inhibitor of vertebrate lysozyme (Ivy)</fullName>
    </recommendedName>
</protein>
<dbReference type="RefSeq" id="WP_073065115.1">
    <property type="nucleotide sequence ID" value="NZ_FQWT01000005.1"/>
</dbReference>
<accession>A0A1M5UVP4</accession>
<dbReference type="PROSITE" id="PS51257">
    <property type="entry name" value="PROKAR_LIPOPROTEIN"/>
    <property type="match status" value="1"/>
</dbReference>
<proteinExistence type="predicted"/>
<dbReference type="AlphaFoldDB" id="A0A1M5UVP4"/>
<evidence type="ECO:0000313" key="1">
    <source>
        <dbReference type="EMBL" id="SHH66996.1"/>
    </source>
</evidence>
<reference evidence="2" key="1">
    <citation type="submission" date="2016-11" db="EMBL/GenBank/DDBJ databases">
        <authorList>
            <person name="Varghese N."/>
            <person name="Submissions S."/>
        </authorList>
    </citation>
    <scope>NUCLEOTIDE SEQUENCE [LARGE SCALE GENOMIC DNA]</scope>
    <source>
        <strain evidence="2">DSM 19055</strain>
    </source>
</reference>
<name>A0A1M5UVP4_9FLAO</name>
<sequence length="160" mass="17788">MKKLILNACAFSLLTVVSCKKETKIDPSPATIKDSVTIKADSASSSASSSTRSIITNNIGKYPHDIKLFENKDFTDRVKRITGAQYDEIFNNFNVESQIVSENGIYKVTGCKQHDCPGYSTSIFYDSKNDNLNVAIDKNGKITDFTEKEKIKITDVLKSM</sequence>
<dbReference type="STRING" id="421058.SAMN05421866_3407"/>
<keyword evidence="2" id="KW-1185">Reference proteome</keyword>
<dbReference type="eggNOG" id="ENOG50335V8">
    <property type="taxonomic scope" value="Bacteria"/>
</dbReference>
<dbReference type="Proteomes" id="UP000184047">
    <property type="component" value="Unassembled WGS sequence"/>
</dbReference>
<organism evidence="1 2">
    <name type="scientific">Chryseobacterium oranimense</name>
    <dbReference type="NCBI Taxonomy" id="421058"/>
    <lineage>
        <taxon>Bacteria</taxon>
        <taxon>Pseudomonadati</taxon>
        <taxon>Bacteroidota</taxon>
        <taxon>Flavobacteriia</taxon>
        <taxon>Flavobacteriales</taxon>
        <taxon>Weeksellaceae</taxon>
        <taxon>Chryseobacterium group</taxon>
        <taxon>Chryseobacterium</taxon>
    </lineage>
</organism>
<evidence type="ECO:0000313" key="2">
    <source>
        <dbReference type="Proteomes" id="UP000184047"/>
    </source>
</evidence>
<dbReference type="EMBL" id="FQWT01000005">
    <property type="protein sequence ID" value="SHH66996.1"/>
    <property type="molecule type" value="Genomic_DNA"/>
</dbReference>
<gene>
    <name evidence="1" type="ORF">SAMN05421866_3407</name>
</gene>
<dbReference type="OrthoDB" id="1347844at2"/>
<evidence type="ECO:0008006" key="3">
    <source>
        <dbReference type="Google" id="ProtNLM"/>
    </source>
</evidence>